<gene>
    <name evidence="1" type="ORF">AB0C36_33990</name>
</gene>
<comment type="caution">
    <text evidence="1">The sequence shown here is derived from an EMBL/GenBank/DDBJ whole genome shotgun (WGS) entry which is preliminary data.</text>
</comment>
<dbReference type="EMBL" id="JBEZFP010000126">
    <property type="protein sequence ID" value="MEU8138498.1"/>
    <property type="molecule type" value="Genomic_DNA"/>
</dbReference>
<keyword evidence="2" id="KW-1185">Reference proteome</keyword>
<dbReference type="Proteomes" id="UP001551482">
    <property type="component" value="Unassembled WGS sequence"/>
</dbReference>
<name>A0ABV3DRW6_9ACTN</name>
<reference evidence="1 2" key="1">
    <citation type="submission" date="2024-06" db="EMBL/GenBank/DDBJ databases">
        <title>The Natural Products Discovery Center: Release of the First 8490 Sequenced Strains for Exploring Actinobacteria Biosynthetic Diversity.</title>
        <authorList>
            <person name="Kalkreuter E."/>
            <person name="Kautsar S.A."/>
            <person name="Yang D."/>
            <person name="Bader C.D."/>
            <person name="Teijaro C.N."/>
            <person name="Fluegel L."/>
            <person name="Davis C.M."/>
            <person name="Simpson J.R."/>
            <person name="Lauterbach L."/>
            <person name="Steele A.D."/>
            <person name="Gui C."/>
            <person name="Meng S."/>
            <person name="Li G."/>
            <person name="Viehrig K."/>
            <person name="Ye F."/>
            <person name="Su P."/>
            <person name="Kiefer A.F."/>
            <person name="Nichols A."/>
            <person name="Cepeda A.J."/>
            <person name="Yan W."/>
            <person name="Fan B."/>
            <person name="Jiang Y."/>
            <person name="Adhikari A."/>
            <person name="Zheng C.-J."/>
            <person name="Schuster L."/>
            <person name="Cowan T.M."/>
            <person name="Smanski M.J."/>
            <person name="Chevrette M.G."/>
            <person name="De Carvalho L.P.S."/>
            <person name="Shen B."/>
        </authorList>
    </citation>
    <scope>NUCLEOTIDE SEQUENCE [LARGE SCALE GENOMIC DNA]</scope>
    <source>
        <strain evidence="1 2">NPDC048946</strain>
    </source>
</reference>
<protein>
    <submittedName>
        <fullName evidence="1">Uncharacterized protein</fullName>
    </submittedName>
</protein>
<dbReference type="RefSeq" id="WP_358361969.1">
    <property type="nucleotide sequence ID" value="NZ_JBEZFP010000126.1"/>
</dbReference>
<sequence length="81" mass="8483">MAQEESPNTPEVDSLPDFIAAGAGDVAEVFNAAIDMGVDGGDSGNPGLQNAAQQAMAYASHMYEQLSEQEQAAVVERVLEK</sequence>
<proteinExistence type="predicted"/>
<organism evidence="1 2">
    <name type="scientific">Streptodolium elevatio</name>
    <dbReference type="NCBI Taxonomy" id="3157996"/>
    <lineage>
        <taxon>Bacteria</taxon>
        <taxon>Bacillati</taxon>
        <taxon>Actinomycetota</taxon>
        <taxon>Actinomycetes</taxon>
        <taxon>Kitasatosporales</taxon>
        <taxon>Streptomycetaceae</taxon>
        <taxon>Streptodolium</taxon>
    </lineage>
</organism>
<evidence type="ECO:0000313" key="1">
    <source>
        <dbReference type="EMBL" id="MEU8138498.1"/>
    </source>
</evidence>
<accession>A0ABV3DRW6</accession>
<evidence type="ECO:0000313" key="2">
    <source>
        <dbReference type="Proteomes" id="UP001551482"/>
    </source>
</evidence>